<feature type="transmembrane region" description="Helical" evidence="1">
    <location>
        <begin position="121"/>
        <end position="145"/>
    </location>
</feature>
<feature type="non-terminal residue" evidence="2">
    <location>
        <position position="1"/>
    </location>
</feature>
<keyword evidence="1" id="KW-1133">Transmembrane helix</keyword>
<gene>
    <name evidence="2" type="ORF">ACJMK2_027455</name>
</gene>
<organism evidence="2 3">
    <name type="scientific">Sinanodonta woodiana</name>
    <name type="common">Chinese pond mussel</name>
    <name type="synonym">Anodonta woodiana</name>
    <dbReference type="NCBI Taxonomy" id="1069815"/>
    <lineage>
        <taxon>Eukaryota</taxon>
        <taxon>Metazoa</taxon>
        <taxon>Spiralia</taxon>
        <taxon>Lophotrochozoa</taxon>
        <taxon>Mollusca</taxon>
        <taxon>Bivalvia</taxon>
        <taxon>Autobranchia</taxon>
        <taxon>Heteroconchia</taxon>
        <taxon>Palaeoheterodonta</taxon>
        <taxon>Unionida</taxon>
        <taxon>Unionoidea</taxon>
        <taxon>Unionidae</taxon>
        <taxon>Unioninae</taxon>
        <taxon>Sinanodonta</taxon>
    </lineage>
</organism>
<evidence type="ECO:0000313" key="2">
    <source>
        <dbReference type="EMBL" id="KAL3887514.1"/>
    </source>
</evidence>
<accession>A0ABD3XMN2</accession>
<dbReference type="AlphaFoldDB" id="A0ABD3XMN2"/>
<dbReference type="EMBL" id="JBJQND010000002">
    <property type="protein sequence ID" value="KAL3887514.1"/>
    <property type="molecule type" value="Genomic_DNA"/>
</dbReference>
<proteinExistence type="predicted"/>
<sequence>PPVIGVTDSTFRGETDKSAVIEIPFYSNSSIKTLKFIKHSNSFDISKTSDVSINISTSNIKLTFYNAKVMIPGHVAVLFFTNVRNTDFDNYTLQLFNEIGNVTMVLAFIASDPEVNGDTKVAAIAGGVGAAVVVVVIIVVLFFIWRRKASILKNYSGMFLGYICSFCLYFV</sequence>
<name>A0ABD3XMN2_SINWO</name>
<protein>
    <submittedName>
        <fullName evidence="2">Uncharacterized protein</fullName>
    </submittedName>
</protein>
<keyword evidence="1" id="KW-0812">Transmembrane</keyword>
<evidence type="ECO:0000313" key="3">
    <source>
        <dbReference type="Proteomes" id="UP001634394"/>
    </source>
</evidence>
<comment type="caution">
    <text evidence="2">The sequence shown here is derived from an EMBL/GenBank/DDBJ whole genome shotgun (WGS) entry which is preliminary data.</text>
</comment>
<dbReference type="Proteomes" id="UP001634394">
    <property type="component" value="Unassembled WGS sequence"/>
</dbReference>
<keyword evidence="3" id="KW-1185">Reference proteome</keyword>
<keyword evidence="1" id="KW-0472">Membrane</keyword>
<evidence type="ECO:0000256" key="1">
    <source>
        <dbReference type="SAM" id="Phobius"/>
    </source>
</evidence>
<feature type="transmembrane region" description="Helical" evidence="1">
    <location>
        <begin position="151"/>
        <end position="170"/>
    </location>
</feature>
<reference evidence="2 3" key="1">
    <citation type="submission" date="2024-11" db="EMBL/GenBank/DDBJ databases">
        <title>Chromosome-level genome assembly of the freshwater bivalve Anodonta woodiana.</title>
        <authorList>
            <person name="Chen X."/>
        </authorList>
    </citation>
    <scope>NUCLEOTIDE SEQUENCE [LARGE SCALE GENOMIC DNA]</scope>
    <source>
        <strain evidence="2">MN2024</strain>
        <tissue evidence="2">Gills</tissue>
    </source>
</reference>